<evidence type="ECO:0000313" key="2">
    <source>
        <dbReference type="EMBL" id="MBF1447502.1"/>
    </source>
</evidence>
<dbReference type="Proteomes" id="UP000787419">
    <property type="component" value="Unassembled WGS sequence"/>
</dbReference>
<dbReference type="RefSeq" id="WP_278490947.1">
    <property type="nucleotide sequence ID" value="NZ_CAJZDG010000029.1"/>
</dbReference>
<accession>A0A9D5X0X1</accession>
<sequence>MVRIALLSLVLLIISCSCSARKAIAPTAVMSLQKETFAAFYKRIPTIKFPFKYSYDFIIDLPETIIPSEEAMPLIATFVDKETDLSNCHVAKLPSADNTHLLLIFANNRVGEGRFFLCALDSKYRLTDKLLIYTAKNIQWKGGIENCYIDYTITGDKKIILRKVIAIPDKNILIKKSNYLLLNGKFRSDK</sequence>
<proteinExistence type="predicted"/>
<reference evidence="2" key="1">
    <citation type="submission" date="2020-04" db="EMBL/GenBank/DDBJ databases">
        <title>Deep metagenomics examines the oral microbiome during advanced dental caries in children, revealing novel taxa and co-occurrences with host molecules.</title>
        <authorList>
            <person name="Baker J.L."/>
            <person name="Morton J.T."/>
            <person name="Dinis M."/>
            <person name="Alvarez R."/>
            <person name="Tran N.C."/>
            <person name="Knight R."/>
            <person name="Edlund A."/>
        </authorList>
    </citation>
    <scope>NUCLEOTIDE SEQUENCE</scope>
    <source>
        <strain evidence="2">JCVI_32_bin.50</strain>
    </source>
</reference>
<dbReference type="EMBL" id="JABZTM010000108">
    <property type="protein sequence ID" value="MBF1447502.1"/>
    <property type="molecule type" value="Genomic_DNA"/>
</dbReference>
<keyword evidence="1" id="KW-0732">Signal</keyword>
<comment type="caution">
    <text evidence="2">The sequence shown here is derived from an EMBL/GenBank/DDBJ whole genome shotgun (WGS) entry which is preliminary data.</text>
</comment>
<evidence type="ECO:0000313" key="3">
    <source>
        <dbReference type="Proteomes" id="UP000787419"/>
    </source>
</evidence>
<gene>
    <name evidence="2" type="ORF">HXN55_08995</name>
</gene>
<dbReference type="PROSITE" id="PS51257">
    <property type="entry name" value="PROKAR_LIPOPROTEIN"/>
    <property type="match status" value="1"/>
</dbReference>
<evidence type="ECO:0008006" key="4">
    <source>
        <dbReference type="Google" id="ProtNLM"/>
    </source>
</evidence>
<dbReference type="AlphaFoldDB" id="A0A9D5X0X1"/>
<organism evidence="2 3">
    <name type="scientific">Prevotella nigrescens</name>
    <dbReference type="NCBI Taxonomy" id="28133"/>
    <lineage>
        <taxon>Bacteria</taxon>
        <taxon>Pseudomonadati</taxon>
        <taxon>Bacteroidota</taxon>
        <taxon>Bacteroidia</taxon>
        <taxon>Bacteroidales</taxon>
        <taxon>Prevotellaceae</taxon>
        <taxon>Prevotella</taxon>
    </lineage>
</organism>
<feature type="chain" id="PRO_5039050242" description="Lipoprotein" evidence="1">
    <location>
        <begin position="23"/>
        <end position="190"/>
    </location>
</feature>
<protein>
    <recommendedName>
        <fullName evidence="4">Lipoprotein</fullName>
    </recommendedName>
</protein>
<name>A0A9D5X0X1_9BACT</name>
<evidence type="ECO:0000256" key="1">
    <source>
        <dbReference type="SAM" id="SignalP"/>
    </source>
</evidence>
<feature type="signal peptide" evidence="1">
    <location>
        <begin position="1"/>
        <end position="22"/>
    </location>
</feature>